<accession>A0A5M6CHR7</accession>
<dbReference type="GO" id="GO:0003824">
    <property type="term" value="F:catalytic activity"/>
    <property type="evidence" value="ECO:0007669"/>
    <property type="project" value="InterPro"/>
</dbReference>
<dbReference type="PANTHER" id="PTHR42834:SF1">
    <property type="entry name" value="ENDONUCLEASE_EXONUCLEASE_PHOSPHATASE FAMILY PROTEIN (AFU_ORTHOLOGUE AFUA_3G09210)"/>
    <property type="match status" value="1"/>
</dbReference>
<proteinExistence type="predicted"/>
<evidence type="ECO:0000313" key="3">
    <source>
        <dbReference type="Proteomes" id="UP000323632"/>
    </source>
</evidence>
<name>A0A5M6CHR7_9BACT</name>
<dbReference type="EMBL" id="VWSH01000002">
    <property type="protein sequence ID" value="KAA5534543.1"/>
    <property type="molecule type" value="Genomic_DNA"/>
</dbReference>
<reference evidence="2 3" key="1">
    <citation type="submission" date="2019-09" db="EMBL/GenBank/DDBJ databases">
        <title>Genome sequence and assembly of Taibaiella sp.</title>
        <authorList>
            <person name="Chhetri G."/>
        </authorList>
    </citation>
    <scope>NUCLEOTIDE SEQUENCE [LARGE SCALE GENOMIC DNA]</scope>
    <source>
        <strain evidence="2 3">KVB11</strain>
    </source>
</reference>
<sequence length="360" mass="41066">MISKSAILYFIAFILATHLAFGQKKNYQIDAVAFYNLENLFDPADDPNKDDEEFTPDGSNHYTEKIYRRKLHNLATVLSQIAIDKVPDGPAFFGVSEIENEKVLQDLIQEPELKDRKLRIVHFESPDLRGIDVGFLYNPKFFKVLNAMPIKVDISRNGSNEFTRDVLYVEGLLNGDTVHVMVNHWPSRLGGESASMWKRKLAASVCKNKADSILKQRPGAKIIIMGDLNDDPISPSVAQVIGAQEKDKAMKSGHFFNPWIAYYKKGIGTLGYNDSWNLFDQIILSNGFIKPEKETWQFYIAEIFNRPFMKTQSGQYAGYPHRSFSNGNWIDGYSDHFPTYVYLIKEISQPNSNQSIMEKP</sequence>
<gene>
    <name evidence="2" type="ORF">F0919_07945</name>
</gene>
<protein>
    <recommendedName>
        <fullName evidence="1">Endonuclease/exonuclease/phosphatase domain-containing protein</fullName>
    </recommendedName>
</protein>
<dbReference type="Gene3D" id="3.60.10.10">
    <property type="entry name" value="Endonuclease/exonuclease/phosphatase"/>
    <property type="match status" value="1"/>
</dbReference>
<dbReference type="Pfam" id="PF19580">
    <property type="entry name" value="Exo_endo_phos_3"/>
    <property type="match status" value="1"/>
</dbReference>
<feature type="domain" description="Endonuclease/exonuclease/phosphatase" evidence="1">
    <location>
        <begin position="31"/>
        <end position="345"/>
    </location>
</feature>
<dbReference type="SUPFAM" id="SSF56219">
    <property type="entry name" value="DNase I-like"/>
    <property type="match status" value="1"/>
</dbReference>
<dbReference type="InterPro" id="IPR005135">
    <property type="entry name" value="Endo/exonuclease/phosphatase"/>
</dbReference>
<keyword evidence="3" id="KW-1185">Reference proteome</keyword>
<comment type="caution">
    <text evidence="2">The sequence shown here is derived from an EMBL/GenBank/DDBJ whole genome shotgun (WGS) entry which is preliminary data.</text>
</comment>
<organism evidence="2 3">
    <name type="scientific">Taibaiella lutea</name>
    <dbReference type="NCBI Taxonomy" id="2608001"/>
    <lineage>
        <taxon>Bacteria</taxon>
        <taxon>Pseudomonadati</taxon>
        <taxon>Bacteroidota</taxon>
        <taxon>Chitinophagia</taxon>
        <taxon>Chitinophagales</taxon>
        <taxon>Chitinophagaceae</taxon>
        <taxon>Taibaiella</taxon>
    </lineage>
</organism>
<evidence type="ECO:0000259" key="1">
    <source>
        <dbReference type="Pfam" id="PF19580"/>
    </source>
</evidence>
<dbReference type="Proteomes" id="UP000323632">
    <property type="component" value="Unassembled WGS sequence"/>
</dbReference>
<dbReference type="PANTHER" id="PTHR42834">
    <property type="entry name" value="ENDONUCLEASE/EXONUCLEASE/PHOSPHATASE FAMILY PROTEIN (AFU_ORTHOLOGUE AFUA_3G09210)"/>
    <property type="match status" value="1"/>
</dbReference>
<dbReference type="InterPro" id="IPR036691">
    <property type="entry name" value="Endo/exonu/phosph_ase_sf"/>
</dbReference>
<evidence type="ECO:0000313" key="2">
    <source>
        <dbReference type="EMBL" id="KAA5534543.1"/>
    </source>
</evidence>
<dbReference type="RefSeq" id="WP_150032223.1">
    <property type="nucleotide sequence ID" value="NZ_VWSH01000002.1"/>
</dbReference>
<dbReference type="AlphaFoldDB" id="A0A5M6CHR7"/>